<protein>
    <submittedName>
        <fullName evidence="1">Uncharacterized protein</fullName>
    </submittedName>
</protein>
<name>A0ABV1HEZ1_9FIRM</name>
<sequence>MKEPTYTWKTEYILPYESYWSIRAKFCYLNAEKYSNFSKINRDKKIIKTPSVFECIPKSLKPFYIQRTFERKVYICPICIINGYHSIFHQWNIFKNCFIHLKTTLIKTDYEFQYPKYDSGRQDFYEQQSNVTVETIVQNHNIRKKILKAVKPLSEVNSKYSVFDFTDGISSCNGYYDSVKKFILKNIFQISVESSKKCILAIKKENILDETSKLLYLTYCEVWNYFFLYNKNHEMVTSNTLDEYTSKSLCYVDNKALYTTYPTVDATALCMKNIVYKFIDHKCGNLDMFYDYCSELWRNPSSRQLRTYSHKEIYAGILSIYAMTGINDPAYFLELWDKWKTREFYCQFSLNILSDLHKVTNWYHTYENSGLLVLKSYILSFTILQDLFYTLNQYILYKIDAGEIDLMDENILHRNHKIKAPQYIIEEDEKHIVKIYRFIPEDTET</sequence>
<accession>A0ABV1HEZ1</accession>
<reference evidence="1 2" key="1">
    <citation type="submission" date="2024-03" db="EMBL/GenBank/DDBJ databases">
        <title>Human intestinal bacterial collection.</title>
        <authorList>
            <person name="Pauvert C."/>
            <person name="Hitch T.C.A."/>
            <person name="Clavel T."/>
        </authorList>
    </citation>
    <scope>NUCLEOTIDE SEQUENCE [LARGE SCALE GENOMIC DNA]</scope>
    <source>
        <strain evidence="1 2">CLA-AA-H185</strain>
    </source>
</reference>
<keyword evidence="2" id="KW-1185">Reference proteome</keyword>
<dbReference type="EMBL" id="JBBMEX010000006">
    <property type="protein sequence ID" value="MEQ2557647.1"/>
    <property type="molecule type" value="Genomic_DNA"/>
</dbReference>
<proteinExistence type="predicted"/>
<dbReference type="Proteomes" id="UP001454489">
    <property type="component" value="Unassembled WGS sequence"/>
</dbReference>
<organism evidence="1 2">
    <name type="scientific">Maccoyibacter intestinihominis</name>
    <dbReference type="NCBI Taxonomy" id="3133499"/>
    <lineage>
        <taxon>Bacteria</taxon>
        <taxon>Bacillati</taxon>
        <taxon>Bacillota</taxon>
        <taxon>Clostridia</taxon>
        <taxon>Lachnospirales</taxon>
        <taxon>Lachnospiraceae</taxon>
        <taxon>Maccoyibacter</taxon>
    </lineage>
</organism>
<dbReference type="RefSeq" id="WP_353530724.1">
    <property type="nucleotide sequence ID" value="NZ_JBBMEX010000006.1"/>
</dbReference>
<evidence type="ECO:0000313" key="2">
    <source>
        <dbReference type="Proteomes" id="UP001454489"/>
    </source>
</evidence>
<comment type="caution">
    <text evidence="1">The sequence shown here is derived from an EMBL/GenBank/DDBJ whole genome shotgun (WGS) entry which is preliminary data.</text>
</comment>
<evidence type="ECO:0000313" key="1">
    <source>
        <dbReference type="EMBL" id="MEQ2557647.1"/>
    </source>
</evidence>
<gene>
    <name evidence="1" type="ORF">WMO43_07170</name>
</gene>